<dbReference type="Proteomes" id="UP001221898">
    <property type="component" value="Unassembled WGS sequence"/>
</dbReference>
<evidence type="ECO:0000313" key="2">
    <source>
        <dbReference type="EMBL" id="KAJ8417921.1"/>
    </source>
</evidence>
<accession>A0AAD7TD10</accession>
<evidence type="ECO:0000256" key="1">
    <source>
        <dbReference type="SAM" id="MobiDB-lite"/>
    </source>
</evidence>
<feature type="region of interest" description="Disordered" evidence="1">
    <location>
        <begin position="105"/>
        <end position="135"/>
    </location>
</feature>
<dbReference type="EMBL" id="JAINUG010000003">
    <property type="protein sequence ID" value="KAJ8417921.1"/>
    <property type="molecule type" value="Genomic_DNA"/>
</dbReference>
<comment type="caution">
    <text evidence="2">The sequence shown here is derived from an EMBL/GenBank/DDBJ whole genome shotgun (WGS) entry which is preliminary data.</text>
</comment>
<dbReference type="AlphaFoldDB" id="A0AAD7TD10"/>
<protein>
    <submittedName>
        <fullName evidence="2">Uncharacterized protein</fullName>
    </submittedName>
</protein>
<evidence type="ECO:0000313" key="3">
    <source>
        <dbReference type="Proteomes" id="UP001221898"/>
    </source>
</evidence>
<name>A0AAD7TD10_9TELE</name>
<feature type="compositionally biased region" description="Polar residues" evidence="1">
    <location>
        <begin position="105"/>
        <end position="121"/>
    </location>
</feature>
<organism evidence="2 3">
    <name type="scientific">Aldrovandia affinis</name>
    <dbReference type="NCBI Taxonomy" id="143900"/>
    <lineage>
        <taxon>Eukaryota</taxon>
        <taxon>Metazoa</taxon>
        <taxon>Chordata</taxon>
        <taxon>Craniata</taxon>
        <taxon>Vertebrata</taxon>
        <taxon>Euteleostomi</taxon>
        <taxon>Actinopterygii</taxon>
        <taxon>Neopterygii</taxon>
        <taxon>Teleostei</taxon>
        <taxon>Notacanthiformes</taxon>
        <taxon>Halosauridae</taxon>
        <taxon>Aldrovandia</taxon>
    </lineage>
</organism>
<feature type="compositionally biased region" description="Basic and acidic residues" evidence="1">
    <location>
        <begin position="69"/>
        <end position="79"/>
    </location>
</feature>
<proteinExistence type="predicted"/>
<keyword evidence="3" id="KW-1185">Reference proteome</keyword>
<gene>
    <name evidence="2" type="ORF">AAFF_G00227640</name>
</gene>
<reference evidence="2" key="1">
    <citation type="journal article" date="2023" name="Science">
        <title>Genome structures resolve the early diversification of teleost fishes.</title>
        <authorList>
            <person name="Parey E."/>
            <person name="Louis A."/>
            <person name="Montfort J."/>
            <person name="Bouchez O."/>
            <person name="Roques C."/>
            <person name="Iampietro C."/>
            <person name="Lluch J."/>
            <person name="Castinel A."/>
            <person name="Donnadieu C."/>
            <person name="Desvignes T."/>
            <person name="Floi Bucao C."/>
            <person name="Jouanno E."/>
            <person name="Wen M."/>
            <person name="Mejri S."/>
            <person name="Dirks R."/>
            <person name="Jansen H."/>
            <person name="Henkel C."/>
            <person name="Chen W.J."/>
            <person name="Zahm M."/>
            <person name="Cabau C."/>
            <person name="Klopp C."/>
            <person name="Thompson A.W."/>
            <person name="Robinson-Rechavi M."/>
            <person name="Braasch I."/>
            <person name="Lecointre G."/>
            <person name="Bobe J."/>
            <person name="Postlethwait J.H."/>
            <person name="Berthelot C."/>
            <person name="Roest Crollius H."/>
            <person name="Guiguen Y."/>
        </authorList>
    </citation>
    <scope>NUCLEOTIDE SEQUENCE</scope>
    <source>
        <strain evidence="2">NC1722</strain>
    </source>
</reference>
<feature type="region of interest" description="Disordered" evidence="1">
    <location>
        <begin position="25"/>
        <end position="93"/>
    </location>
</feature>
<sequence length="135" mass="14619">MFPCRDPPISLYRGTQEVGYILSTKKTHSTSDWGRKHSHLDSGSCSGGPPAALRSDRGASAQTCSPSFSRRDTPKRPSEGEGGSAAPREPLGVLERPALLKLFSSSSQRMAAAPQRQTAGSRTEMRQGRLSRFPF</sequence>